<protein>
    <submittedName>
        <fullName evidence="2">Uncharacterized protein</fullName>
    </submittedName>
</protein>
<evidence type="ECO:0000256" key="1">
    <source>
        <dbReference type="SAM" id="MobiDB-lite"/>
    </source>
</evidence>
<organism evidence="2 3">
    <name type="scientific">Vespula maculifrons</name>
    <name type="common">Eastern yellow jacket</name>
    <name type="synonym">Wasp</name>
    <dbReference type="NCBI Taxonomy" id="7453"/>
    <lineage>
        <taxon>Eukaryota</taxon>
        <taxon>Metazoa</taxon>
        <taxon>Ecdysozoa</taxon>
        <taxon>Arthropoda</taxon>
        <taxon>Hexapoda</taxon>
        <taxon>Insecta</taxon>
        <taxon>Pterygota</taxon>
        <taxon>Neoptera</taxon>
        <taxon>Endopterygota</taxon>
        <taxon>Hymenoptera</taxon>
        <taxon>Apocrita</taxon>
        <taxon>Aculeata</taxon>
        <taxon>Vespoidea</taxon>
        <taxon>Vespidae</taxon>
        <taxon>Vespinae</taxon>
        <taxon>Vespula</taxon>
    </lineage>
</organism>
<proteinExistence type="predicted"/>
<keyword evidence="3" id="KW-1185">Reference proteome</keyword>
<evidence type="ECO:0000313" key="2">
    <source>
        <dbReference type="EMBL" id="KAL2721461.1"/>
    </source>
</evidence>
<feature type="region of interest" description="Disordered" evidence="1">
    <location>
        <begin position="81"/>
        <end position="101"/>
    </location>
</feature>
<feature type="compositionally biased region" description="Pro residues" evidence="1">
    <location>
        <begin position="88"/>
        <end position="101"/>
    </location>
</feature>
<dbReference type="EMBL" id="JAYRBN010000116">
    <property type="protein sequence ID" value="KAL2721461.1"/>
    <property type="molecule type" value="Genomic_DNA"/>
</dbReference>
<feature type="region of interest" description="Disordered" evidence="1">
    <location>
        <begin position="1"/>
        <end position="26"/>
    </location>
</feature>
<reference evidence="2 3" key="1">
    <citation type="journal article" date="2024" name="Ann. Entomol. Soc. Am.">
        <title>Genomic analyses of the southern and eastern yellowjacket wasps (Hymenoptera: Vespidae) reveal evolutionary signatures of social life.</title>
        <authorList>
            <person name="Catto M.A."/>
            <person name="Caine P.B."/>
            <person name="Orr S.E."/>
            <person name="Hunt B.G."/>
            <person name="Goodisman M.A.D."/>
        </authorList>
    </citation>
    <scope>NUCLEOTIDE SEQUENCE [LARGE SCALE GENOMIC DNA]</scope>
    <source>
        <strain evidence="2">232</strain>
        <tissue evidence="2">Head and thorax</tissue>
    </source>
</reference>
<gene>
    <name evidence="2" type="ORF">V1477_020281</name>
</gene>
<dbReference type="AlphaFoldDB" id="A0ABD2AM39"/>
<sequence length="101" mass="11583">MSRREEEEKKKLREMERSERIPTATATASTAVENLMPKEGFEKRVEEKRGRAFGNRVINKSVNGVSGLMSVVTRYLEMPASRSTPYPRISPPPNRFPEYLP</sequence>
<dbReference type="Proteomes" id="UP001607303">
    <property type="component" value="Unassembled WGS sequence"/>
</dbReference>
<feature type="compositionally biased region" description="Basic and acidic residues" evidence="1">
    <location>
        <begin position="1"/>
        <end position="20"/>
    </location>
</feature>
<comment type="caution">
    <text evidence="2">The sequence shown here is derived from an EMBL/GenBank/DDBJ whole genome shotgun (WGS) entry which is preliminary data.</text>
</comment>
<evidence type="ECO:0000313" key="3">
    <source>
        <dbReference type="Proteomes" id="UP001607303"/>
    </source>
</evidence>
<accession>A0ABD2AM39</accession>
<name>A0ABD2AM39_VESMC</name>